<sequence length="69" mass="7975">MELETIGENAGKVWRTLNEMRGEISIQELSRKINLSAEDVALAVGWLARENNIFIQRHNYLLYVSHDAF</sequence>
<dbReference type="RefSeq" id="WP_005787623.1">
    <property type="nucleotide sequence ID" value="NZ_JGCY01000299.1"/>
</dbReference>
<dbReference type="Proteomes" id="UP000020529">
    <property type="component" value="Unassembled WGS sequence"/>
</dbReference>
<dbReference type="PATRIC" id="fig|1339315.3.peg.2691"/>
<evidence type="ECO:0000313" key="2">
    <source>
        <dbReference type="Proteomes" id="UP000020529"/>
    </source>
</evidence>
<accession>A0A015SVG1</accession>
<dbReference type="InterPro" id="IPR036388">
    <property type="entry name" value="WH-like_DNA-bd_sf"/>
</dbReference>
<dbReference type="Gene3D" id="1.10.10.10">
    <property type="entry name" value="Winged helix-like DNA-binding domain superfamily/Winged helix DNA-binding domain"/>
    <property type="match status" value="1"/>
</dbReference>
<evidence type="ECO:0008006" key="3">
    <source>
        <dbReference type="Google" id="ProtNLM"/>
    </source>
</evidence>
<dbReference type="InterPro" id="IPR019707">
    <property type="entry name" value="DUF2582"/>
</dbReference>
<proteinExistence type="predicted"/>
<name>A0A015SVG1_BACFG</name>
<dbReference type="GeneID" id="60365931"/>
<evidence type="ECO:0000313" key="1">
    <source>
        <dbReference type="EMBL" id="EXY74257.1"/>
    </source>
</evidence>
<dbReference type="AlphaFoldDB" id="A0A015SVG1"/>
<protein>
    <recommendedName>
        <fullName evidence="3">Winged helix-turn-helix domain-containing protein</fullName>
    </recommendedName>
</protein>
<dbReference type="Pfam" id="PF10771">
    <property type="entry name" value="DUF2582"/>
    <property type="match status" value="1"/>
</dbReference>
<organism evidence="1 2">
    <name type="scientific">Bacteroides fragilis str. 3988T(B)14</name>
    <dbReference type="NCBI Taxonomy" id="1339315"/>
    <lineage>
        <taxon>Bacteria</taxon>
        <taxon>Pseudomonadati</taxon>
        <taxon>Bacteroidota</taxon>
        <taxon>Bacteroidia</taxon>
        <taxon>Bacteroidales</taxon>
        <taxon>Bacteroidaceae</taxon>
        <taxon>Bacteroides</taxon>
    </lineage>
</organism>
<dbReference type="EMBL" id="JGCY01000299">
    <property type="protein sequence ID" value="EXY74257.1"/>
    <property type="molecule type" value="Genomic_DNA"/>
</dbReference>
<reference evidence="1 2" key="1">
    <citation type="submission" date="2014-02" db="EMBL/GenBank/DDBJ databases">
        <authorList>
            <person name="Sears C."/>
            <person name="Carroll K."/>
            <person name="Sack B.R."/>
            <person name="Qadri F."/>
            <person name="Myers L.L."/>
            <person name="Chung G.-T."/>
            <person name="Escheverria P."/>
            <person name="Fraser C.M."/>
            <person name="Sadzewicz L."/>
            <person name="Shefchek K.A."/>
            <person name="Tallon L."/>
            <person name="Das S.P."/>
            <person name="Daugherty S."/>
            <person name="Mongodin E.F."/>
        </authorList>
    </citation>
    <scope>NUCLEOTIDE SEQUENCE [LARGE SCALE GENOMIC DNA]</scope>
    <source>
        <strain evidence="2">3988T(B)14</strain>
    </source>
</reference>
<gene>
    <name evidence="1" type="ORF">M124_1940</name>
</gene>
<comment type="caution">
    <text evidence="1">The sequence shown here is derived from an EMBL/GenBank/DDBJ whole genome shotgun (WGS) entry which is preliminary data.</text>
</comment>